<keyword evidence="4 5" id="KW-0472">Membrane</keyword>
<evidence type="ECO:0000259" key="6">
    <source>
        <dbReference type="Pfam" id="PF02656"/>
    </source>
</evidence>
<comment type="subcellular location">
    <subcellularLocation>
        <location evidence="1">Endomembrane system</location>
        <topology evidence="1">Multi-pass membrane protein</topology>
    </subcellularLocation>
</comment>
<dbReference type="AlphaFoldDB" id="A0A162Z3L6"/>
<evidence type="ECO:0000256" key="5">
    <source>
        <dbReference type="SAM" id="Phobius"/>
    </source>
</evidence>
<dbReference type="Proteomes" id="UP000185657">
    <property type="component" value="Unassembled WGS sequence"/>
</dbReference>
<proteinExistence type="predicted"/>
<name>A0A162Z3L6_9BURK</name>
<keyword evidence="9" id="KW-1185">Reference proteome</keyword>
<dbReference type="InterPro" id="IPR003807">
    <property type="entry name" value="DUF202"/>
</dbReference>
<dbReference type="EMBL" id="LVWD01000003">
    <property type="protein sequence ID" value="OAD43523.1"/>
    <property type="molecule type" value="Genomic_DNA"/>
</dbReference>
<evidence type="ECO:0000313" key="7">
    <source>
        <dbReference type="EMBL" id="AOW14454.1"/>
    </source>
</evidence>
<evidence type="ECO:0000313" key="10">
    <source>
        <dbReference type="Proteomes" id="UP000185680"/>
    </source>
</evidence>
<feature type="transmembrane region" description="Helical" evidence="5">
    <location>
        <begin position="21"/>
        <end position="37"/>
    </location>
</feature>
<protein>
    <recommendedName>
        <fullName evidence="6">DUF202 domain-containing protein</fullName>
    </recommendedName>
</protein>
<reference evidence="7 10" key="2">
    <citation type="submission" date="2016-10" db="EMBL/GenBank/DDBJ databases">
        <title>Hydorgenophaga sp. LPB0072 isolated from gastropod.</title>
        <authorList>
            <person name="Kim E."/>
            <person name="Yi H."/>
        </authorList>
    </citation>
    <scope>NUCLEOTIDE SEQUENCE [LARGE SCALE GENOMIC DNA]</scope>
    <source>
        <strain evidence="7 10">LPB0072</strain>
    </source>
</reference>
<dbReference type="GO" id="GO:0012505">
    <property type="term" value="C:endomembrane system"/>
    <property type="evidence" value="ECO:0007669"/>
    <property type="project" value="UniProtKB-SubCell"/>
</dbReference>
<reference evidence="8 9" key="1">
    <citation type="submission" date="2016-02" db="EMBL/GenBank/DDBJ databases">
        <title>Draft genome sequence of Hydrogenophaga sp. LPB0072.</title>
        <authorList>
            <person name="Shin S.-K."/>
            <person name="Yi H."/>
        </authorList>
    </citation>
    <scope>NUCLEOTIDE SEQUENCE [LARGE SCALE GENOMIC DNA]</scope>
    <source>
        <strain evidence="8 9">LPB0072</strain>
    </source>
</reference>
<dbReference type="KEGG" id="hyl:LPB072_18060"/>
<evidence type="ECO:0000256" key="4">
    <source>
        <dbReference type="ARBA" id="ARBA00023136"/>
    </source>
</evidence>
<dbReference type="RefSeq" id="WP_066085360.1">
    <property type="nucleotide sequence ID" value="NZ_LVWD01000003.1"/>
</dbReference>
<evidence type="ECO:0000256" key="2">
    <source>
        <dbReference type="ARBA" id="ARBA00022692"/>
    </source>
</evidence>
<accession>A0A162Z3L6</accession>
<sequence length="106" mass="10926">MSAAIAPGLQPQRTALSWRRTGMAFLVCGALILRSGIEHSQLALDALGVLLLLTTAAVAVFGHRRERALLERGCPCAPPFLAIALIAGQTALAGVGGLACVYLSMG</sequence>
<keyword evidence="3 5" id="KW-1133">Transmembrane helix</keyword>
<feature type="transmembrane region" description="Helical" evidence="5">
    <location>
        <begin position="81"/>
        <end position="105"/>
    </location>
</feature>
<gene>
    <name evidence="7" type="ORF">LPB072_18060</name>
    <name evidence="8" type="ORF">LPB72_02975</name>
</gene>
<evidence type="ECO:0000256" key="1">
    <source>
        <dbReference type="ARBA" id="ARBA00004127"/>
    </source>
</evidence>
<keyword evidence="2 5" id="KW-0812">Transmembrane</keyword>
<feature type="domain" description="DUF202" evidence="6">
    <location>
        <begin position="7"/>
        <end position="65"/>
    </location>
</feature>
<evidence type="ECO:0000313" key="9">
    <source>
        <dbReference type="Proteomes" id="UP000185657"/>
    </source>
</evidence>
<feature type="transmembrane region" description="Helical" evidence="5">
    <location>
        <begin position="43"/>
        <end position="61"/>
    </location>
</feature>
<dbReference type="Pfam" id="PF02656">
    <property type="entry name" value="DUF202"/>
    <property type="match status" value="1"/>
</dbReference>
<dbReference type="OrthoDB" id="8914086at2"/>
<dbReference type="Proteomes" id="UP000185680">
    <property type="component" value="Chromosome"/>
</dbReference>
<evidence type="ECO:0000313" key="8">
    <source>
        <dbReference type="EMBL" id="OAD43523.1"/>
    </source>
</evidence>
<organism evidence="7 10">
    <name type="scientific">Hydrogenophaga crassostreae</name>
    <dbReference type="NCBI Taxonomy" id="1763535"/>
    <lineage>
        <taxon>Bacteria</taxon>
        <taxon>Pseudomonadati</taxon>
        <taxon>Pseudomonadota</taxon>
        <taxon>Betaproteobacteria</taxon>
        <taxon>Burkholderiales</taxon>
        <taxon>Comamonadaceae</taxon>
        <taxon>Hydrogenophaga</taxon>
    </lineage>
</organism>
<evidence type="ECO:0000256" key="3">
    <source>
        <dbReference type="ARBA" id="ARBA00022989"/>
    </source>
</evidence>
<dbReference type="EMBL" id="CP017476">
    <property type="protein sequence ID" value="AOW14454.1"/>
    <property type="molecule type" value="Genomic_DNA"/>
</dbReference>